<keyword evidence="4" id="KW-1185">Reference proteome</keyword>
<name>A0ABP0DWV4_9PEZI</name>
<feature type="domain" description="BZIP" evidence="2">
    <location>
        <begin position="61"/>
        <end position="76"/>
    </location>
</feature>
<reference evidence="3 4" key="1">
    <citation type="submission" date="2024-01" db="EMBL/GenBank/DDBJ databases">
        <authorList>
            <person name="Allen C."/>
            <person name="Tagirdzhanova G."/>
        </authorList>
    </citation>
    <scope>NUCLEOTIDE SEQUENCE [LARGE SCALE GENOMIC DNA]</scope>
    <source>
        <strain evidence="3 4">CBS 573.63</strain>
    </source>
</reference>
<dbReference type="EMBL" id="CAWUOM010000115">
    <property type="protein sequence ID" value="CAK7272775.1"/>
    <property type="molecule type" value="Genomic_DNA"/>
</dbReference>
<feature type="compositionally biased region" description="Polar residues" evidence="1">
    <location>
        <begin position="1"/>
        <end position="12"/>
    </location>
</feature>
<evidence type="ECO:0000259" key="2">
    <source>
        <dbReference type="PROSITE" id="PS00036"/>
    </source>
</evidence>
<sequence>MYSMPQHPQCSFTAPLPAPVTSSPTVTKRTSRQHVNHSSSIFSSSAHPDEDWTKISDLAERRRIQNRIAQRNYRKKIKRRLEDMERRGDVPNVPVSGKLSTGASSNTNTAANKKSGKPKKQQHTLSSLSAATLSKAAGQNTTNHQHAPRQIPSYMPPHVQTMAPSQVTPPLHPKDDMLFAAPPAADAVYNNGLHNHNSRKRSHTPPGMFAPVPSYSAYTTSGDMIMNANSGSSSKMTATSTVGPHHHSSHYQTDTAPAPYEYSDWTMNHFSEGIMKRNDDASAAPTMMPYMGYGFLSTADINTTHFYDADRQTSPLSNSYDHSNACSDAGYAYPTTPLSMPSSPSLVG</sequence>
<protein>
    <recommendedName>
        <fullName evidence="2">BZIP domain-containing protein</fullName>
    </recommendedName>
</protein>
<accession>A0ABP0DWV4</accession>
<evidence type="ECO:0000313" key="3">
    <source>
        <dbReference type="EMBL" id="CAK7272775.1"/>
    </source>
</evidence>
<dbReference type="PANTHER" id="PTHR39607">
    <property type="entry name" value="XANTHOCILLIN BIOSYNTHESIS CLUSTER TRANSCRIPTION FACTOR XANC-RELATED"/>
    <property type="match status" value="1"/>
</dbReference>
<proteinExistence type="predicted"/>
<dbReference type="InterPro" id="IPR004827">
    <property type="entry name" value="bZIP"/>
</dbReference>
<comment type="caution">
    <text evidence="3">The sequence shown here is derived from an EMBL/GenBank/DDBJ whole genome shotgun (WGS) entry which is preliminary data.</text>
</comment>
<dbReference type="InterPro" id="IPR046347">
    <property type="entry name" value="bZIP_sf"/>
</dbReference>
<feature type="region of interest" description="Disordered" evidence="1">
    <location>
        <begin position="79"/>
        <end position="126"/>
    </location>
</feature>
<dbReference type="InterPro" id="IPR052635">
    <property type="entry name" value="Sec_Metab_Biosynth_Reg"/>
</dbReference>
<dbReference type="PANTHER" id="PTHR39607:SF1">
    <property type="entry name" value="B-ZIP TRANSCRIPTION FACTOR (EUROFUNG)"/>
    <property type="match status" value="1"/>
</dbReference>
<gene>
    <name evidence="3" type="ORF">SEPCBS57363_005318</name>
</gene>
<dbReference type="PROSITE" id="PS00036">
    <property type="entry name" value="BZIP_BASIC"/>
    <property type="match status" value="1"/>
</dbReference>
<dbReference type="CDD" id="cd14688">
    <property type="entry name" value="bZIP_YAP"/>
    <property type="match status" value="1"/>
</dbReference>
<feature type="region of interest" description="Disordered" evidence="1">
    <location>
        <begin position="1"/>
        <end position="50"/>
    </location>
</feature>
<dbReference type="Proteomes" id="UP001642501">
    <property type="component" value="Unassembled WGS sequence"/>
</dbReference>
<feature type="compositionally biased region" description="Basic and acidic residues" evidence="1">
    <location>
        <begin position="80"/>
        <end position="89"/>
    </location>
</feature>
<dbReference type="Gene3D" id="1.20.5.170">
    <property type="match status" value="1"/>
</dbReference>
<organism evidence="3 4">
    <name type="scientific">Sporothrix epigloea</name>
    <dbReference type="NCBI Taxonomy" id="1892477"/>
    <lineage>
        <taxon>Eukaryota</taxon>
        <taxon>Fungi</taxon>
        <taxon>Dikarya</taxon>
        <taxon>Ascomycota</taxon>
        <taxon>Pezizomycotina</taxon>
        <taxon>Sordariomycetes</taxon>
        <taxon>Sordariomycetidae</taxon>
        <taxon>Ophiostomatales</taxon>
        <taxon>Ophiostomataceae</taxon>
        <taxon>Sporothrix</taxon>
    </lineage>
</organism>
<dbReference type="SUPFAM" id="SSF57959">
    <property type="entry name" value="Leucine zipper domain"/>
    <property type="match status" value="1"/>
</dbReference>
<evidence type="ECO:0000313" key="4">
    <source>
        <dbReference type="Proteomes" id="UP001642501"/>
    </source>
</evidence>
<feature type="compositionally biased region" description="Polar residues" evidence="1">
    <location>
        <begin position="98"/>
        <end position="112"/>
    </location>
</feature>
<evidence type="ECO:0000256" key="1">
    <source>
        <dbReference type="SAM" id="MobiDB-lite"/>
    </source>
</evidence>